<comment type="subcellular location">
    <subcellularLocation>
        <location evidence="1">Cell membrane</location>
        <topology evidence="1">Multi-pass membrane protein</topology>
    </subcellularLocation>
</comment>
<sequence>MMVFSLALRNLLRNRRRSLTTLSAMVVGLVSMLIFGGYARNAILATQTGYVQYHGHLQIQHKGYFLYGSGNPVAYGISDYQRIIDAVKKDPVLQPMLVVVTPSLRLNGIAGNFSNGVSKGVVAAGVVVDDQNKMRKWDDYGSLSYAPPIALAGTPSDSAVIGTGVARLLQMCAPLKLENCPSAEEVGASGSVSGNAPDAPANIAALSALEQAYAPRADATHIELLAANVRGAPNVTGLNVARAENWGVKEIDDSLIVMHLDQAQRLVFGGSAPQVTAIQLQLTHTAQIPSARARLEQLLATEFKGMPLEILDYETLTPIYKQVIQFFDSIFGFISILIYVIVLFTVGNTMSMAVIERTTEIGTLRAIGQRRGGIRSLFVCEGVLLGLIGAVSGVAIALPIAYVINHSGMTWAPPGYSYEYPVMVRVWGDNKLMFGTAISLAIVTVISAWWPASRAAKLNIVEALRHV</sequence>
<feature type="transmembrane region" description="Helical" evidence="7">
    <location>
        <begin position="376"/>
        <end position="404"/>
    </location>
</feature>
<proteinExistence type="inferred from homology"/>
<keyword evidence="4 7" id="KW-0812">Transmembrane</keyword>
<dbReference type="Proteomes" id="UP000031572">
    <property type="component" value="Unassembled WGS sequence"/>
</dbReference>
<name>A0A0C1Y1Y6_9BURK</name>
<feature type="transmembrane region" description="Helical" evidence="7">
    <location>
        <begin position="330"/>
        <end position="355"/>
    </location>
</feature>
<evidence type="ECO:0000313" key="9">
    <source>
        <dbReference type="EMBL" id="KIF81058.1"/>
    </source>
</evidence>
<feature type="domain" description="ABC3 transporter permease C-terminal" evidence="8">
    <location>
        <begin position="333"/>
        <end position="460"/>
    </location>
</feature>
<dbReference type="OrthoDB" id="9770036at2"/>
<evidence type="ECO:0000313" key="10">
    <source>
        <dbReference type="Proteomes" id="UP000031572"/>
    </source>
</evidence>
<dbReference type="EMBL" id="JWJG01000028">
    <property type="protein sequence ID" value="KIF81058.1"/>
    <property type="molecule type" value="Genomic_DNA"/>
</dbReference>
<keyword evidence="3" id="KW-1003">Cell membrane</keyword>
<reference evidence="9 10" key="1">
    <citation type="submission" date="2014-12" db="EMBL/GenBank/DDBJ databases">
        <title>Denitrispirillum autotrophicum gen. nov., sp. nov., Denitrifying, Facultatively Autotrophic Bacteria Isolated from Rice Paddy Soil.</title>
        <authorList>
            <person name="Ishii S."/>
            <person name="Ashida N."/>
            <person name="Ohno H."/>
            <person name="Otsuka S."/>
            <person name="Yokota A."/>
            <person name="Senoo K."/>
        </authorList>
    </citation>
    <scope>NUCLEOTIDE SEQUENCE [LARGE SCALE GENOMIC DNA]</scope>
    <source>
        <strain evidence="9 10">TSA66</strain>
    </source>
</reference>
<keyword evidence="6 7" id="KW-0472">Membrane</keyword>
<evidence type="ECO:0000256" key="6">
    <source>
        <dbReference type="ARBA" id="ARBA00023136"/>
    </source>
</evidence>
<keyword evidence="5 7" id="KW-1133">Transmembrane helix</keyword>
<evidence type="ECO:0000256" key="4">
    <source>
        <dbReference type="ARBA" id="ARBA00022692"/>
    </source>
</evidence>
<evidence type="ECO:0000256" key="3">
    <source>
        <dbReference type="ARBA" id="ARBA00022475"/>
    </source>
</evidence>
<dbReference type="GO" id="GO:0044874">
    <property type="term" value="P:lipoprotein localization to outer membrane"/>
    <property type="evidence" value="ECO:0007669"/>
    <property type="project" value="TreeGrafter"/>
</dbReference>
<evidence type="ECO:0000256" key="7">
    <source>
        <dbReference type="SAM" id="Phobius"/>
    </source>
</evidence>
<dbReference type="Pfam" id="PF02687">
    <property type="entry name" value="FtsX"/>
    <property type="match status" value="1"/>
</dbReference>
<dbReference type="AlphaFoldDB" id="A0A0C1Y1Y6"/>
<evidence type="ECO:0000256" key="1">
    <source>
        <dbReference type="ARBA" id="ARBA00004651"/>
    </source>
</evidence>
<organism evidence="9 10">
    <name type="scientific">Noviherbaspirillum autotrophicum</name>
    <dbReference type="NCBI Taxonomy" id="709839"/>
    <lineage>
        <taxon>Bacteria</taxon>
        <taxon>Pseudomonadati</taxon>
        <taxon>Pseudomonadota</taxon>
        <taxon>Betaproteobacteria</taxon>
        <taxon>Burkholderiales</taxon>
        <taxon>Oxalobacteraceae</taxon>
        <taxon>Noviherbaspirillum</taxon>
    </lineage>
</organism>
<evidence type="ECO:0000259" key="8">
    <source>
        <dbReference type="Pfam" id="PF02687"/>
    </source>
</evidence>
<comment type="caution">
    <text evidence="9">The sequence shown here is derived from an EMBL/GenBank/DDBJ whole genome shotgun (WGS) entry which is preliminary data.</text>
</comment>
<comment type="similarity">
    <text evidence="2">Belongs to the ABC-4 integral membrane protein family. LolC/E subfamily.</text>
</comment>
<dbReference type="RefSeq" id="WP_040039882.1">
    <property type="nucleotide sequence ID" value="NZ_JWJG01000028.1"/>
</dbReference>
<evidence type="ECO:0000256" key="2">
    <source>
        <dbReference type="ARBA" id="ARBA00005236"/>
    </source>
</evidence>
<feature type="transmembrane region" description="Helical" evidence="7">
    <location>
        <begin position="432"/>
        <end position="450"/>
    </location>
</feature>
<protein>
    <submittedName>
        <fullName evidence="9">ABC transporter permease</fullName>
    </submittedName>
</protein>
<dbReference type="STRING" id="709839.TSA66_09960"/>
<feature type="transmembrane region" description="Helical" evidence="7">
    <location>
        <begin position="21"/>
        <end position="39"/>
    </location>
</feature>
<dbReference type="InterPro" id="IPR051447">
    <property type="entry name" value="Lipoprotein-release_system"/>
</dbReference>
<dbReference type="GO" id="GO:0098797">
    <property type="term" value="C:plasma membrane protein complex"/>
    <property type="evidence" value="ECO:0007669"/>
    <property type="project" value="TreeGrafter"/>
</dbReference>
<dbReference type="PANTHER" id="PTHR30489">
    <property type="entry name" value="LIPOPROTEIN-RELEASING SYSTEM TRANSMEMBRANE PROTEIN LOLE"/>
    <property type="match status" value="1"/>
</dbReference>
<dbReference type="PANTHER" id="PTHR30489:SF0">
    <property type="entry name" value="LIPOPROTEIN-RELEASING SYSTEM TRANSMEMBRANE PROTEIN LOLE"/>
    <property type="match status" value="1"/>
</dbReference>
<keyword evidence="10" id="KW-1185">Reference proteome</keyword>
<evidence type="ECO:0000256" key="5">
    <source>
        <dbReference type="ARBA" id="ARBA00022989"/>
    </source>
</evidence>
<gene>
    <name evidence="9" type="ORF">TSA66_09960</name>
</gene>
<accession>A0A0C1Y1Y6</accession>
<dbReference type="InterPro" id="IPR003838">
    <property type="entry name" value="ABC3_permease_C"/>
</dbReference>